<evidence type="ECO:0000256" key="10">
    <source>
        <dbReference type="RuleBase" id="RU003835"/>
    </source>
</evidence>
<keyword evidence="3 9" id="KW-0808">Transferase</keyword>
<dbReference type="PANTHER" id="PTHR21060:SF21">
    <property type="entry name" value="ACETATE KINASE"/>
    <property type="match status" value="1"/>
</dbReference>
<dbReference type="AlphaFoldDB" id="A0A255GLP9"/>
<gene>
    <name evidence="9" type="primary">ackA</name>
    <name evidence="11" type="ORF">CGZ94_03750</name>
</gene>
<reference evidence="11 12" key="1">
    <citation type="submission" date="2017-07" db="EMBL/GenBank/DDBJ databases">
        <title>Draft whole genome sequences of clinical Proprionibacteriaceae strains.</title>
        <authorList>
            <person name="Bernier A.-M."/>
            <person name="Bernard K."/>
            <person name="Domingo M.-C."/>
        </authorList>
    </citation>
    <scope>NUCLEOTIDE SEQUENCE [LARGE SCALE GENOMIC DNA]</scope>
    <source>
        <strain evidence="11 12">NML 030167</strain>
    </source>
</reference>
<feature type="active site" description="Proton donor/acceptor" evidence="9">
    <location>
        <position position="147"/>
    </location>
</feature>
<dbReference type="InterPro" id="IPR000890">
    <property type="entry name" value="Aliphatic_acid_kin_short-chain"/>
</dbReference>
<dbReference type="Gene3D" id="3.30.420.40">
    <property type="match status" value="2"/>
</dbReference>
<dbReference type="EC" id="2.7.2.1" evidence="9"/>
<feature type="binding site" evidence="9">
    <location>
        <position position="384"/>
    </location>
    <ligand>
        <name>Mg(2+)</name>
        <dbReference type="ChEBI" id="CHEBI:18420"/>
    </ligand>
</feature>
<dbReference type="CDD" id="cd24010">
    <property type="entry name" value="ASKHA_NBD_AcK_PK"/>
    <property type="match status" value="1"/>
</dbReference>
<comment type="catalytic activity">
    <reaction evidence="9">
        <text>acetate + ATP = acetyl phosphate + ADP</text>
        <dbReference type="Rhea" id="RHEA:11352"/>
        <dbReference type="ChEBI" id="CHEBI:22191"/>
        <dbReference type="ChEBI" id="CHEBI:30089"/>
        <dbReference type="ChEBI" id="CHEBI:30616"/>
        <dbReference type="ChEBI" id="CHEBI:456216"/>
        <dbReference type="EC" id="2.7.2.1"/>
    </reaction>
</comment>
<dbReference type="EMBL" id="NMVO01000002">
    <property type="protein sequence ID" value="OYO16757.1"/>
    <property type="molecule type" value="Genomic_DNA"/>
</dbReference>
<evidence type="ECO:0000256" key="7">
    <source>
        <dbReference type="ARBA" id="ARBA00022840"/>
    </source>
</evidence>
<dbReference type="NCBIfam" id="TIGR00016">
    <property type="entry name" value="ackA"/>
    <property type="match status" value="1"/>
</dbReference>
<feature type="binding site" evidence="9">
    <location>
        <begin position="207"/>
        <end position="211"/>
    </location>
    <ligand>
        <name>ATP</name>
        <dbReference type="ChEBI" id="CHEBI:30616"/>
    </ligand>
</feature>
<evidence type="ECO:0000256" key="3">
    <source>
        <dbReference type="ARBA" id="ARBA00022679"/>
    </source>
</evidence>
<dbReference type="PROSITE" id="PS01076">
    <property type="entry name" value="ACETATE_KINASE_2"/>
    <property type="match status" value="1"/>
</dbReference>
<dbReference type="PANTHER" id="PTHR21060">
    <property type="entry name" value="ACETATE KINASE"/>
    <property type="match status" value="1"/>
</dbReference>
<comment type="subunit">
    <text evidence="9">Homodimer.</text>
</comment>
<evidence type="ECO:0000313" key="11">
    <source>
        <dbReference type="EMBL" id="OYO16757.1"/>
    </source>
</evidence>
<keyword evidence="7 9" id="KW-0067">ATP-binding</keyword>
<feature type="site" description="Transition state stabilizer" evidence="9">
    <location>
        <position position="240"/>
    </location>
</feature>
<comment type="similarity">
    <text evidence="1 9 10">Belongs to the acetokinase family.</text>
</comment>
<proteinExistence type="inferred from homology"/>
<keyword evidence="12" id="KW-1185">Reference proteome</keyword>
<accession>A0A255GLP9</accession>
<dbReference type="InterPro" id="IPR043129">
    <property type="entry name" value="ATPase_NBD"/>
</dbReference>
<evidence type="ECO:0000256" key="1">
    <source>
        <dbReference type="ARBA" id="ARBA00008748"/>
    </source>
</evidence>
<dbReference type="Proteomes" id="UP000215896">
    <property type="component" value="Unassembled WGS sequence"/>
</dbReference>
<keyword evidence="2 9" id="KW-0963">Cytoplasm</keyword>
<comment type="caution">
    <text evidence="11">The sequence shown here is derived from an EMBL/GenBank/DDBJ whole genome shotgun (WGS) entry which is preliminary data.</text>
</comment>
<dbReference type="InterPro" id="IPR004372">
    <property type="entry name" value="Ac/propionate_kinase"/>
</dbReference>
<dbReference type="OrthoDB" id="9802453at2"/>
<evidence type="ECO:0000256" key="2">
    <source>
        <dbReference type="ARBA" id="ARBA00022490"/>
    </source>
</evidence>
<dbReference type="GO" id="GO:0005524">
    <property type="term" value="F:ATP binding"/>
    <property type="evidence" value="ECO:0007669"/>
    <property type="project" value="UniProtKB-KW"/>
</dbReference>
<feature type="binding site" evidence="9">
    <location>
        <position position="9"/>
    </location>
    <ligand>
        <name>Mg(2+)</name>
        <dbReference type="ChEBI" id="CHEBI:18420"/>
    </ligand>
</feature>
<dbReference type="PIRSF" id="PIRSF000722">
    <property type="entry name" value="Acetate_prop_kin"/>
    <property type="match status" value="1"/>
</dbReference>
<comment type="subcellular location">
    <subcellularLocation>
        <location evidence="9">Cytoplasm</location>
    </subcellularLocation>
</comment>
<dbReference type="PROSITE" id="PS01075">
    <property type="entry name" value="ACETATE_KINASE_1"/>
    <property type="match status" value="1"/>
</dbReference>
<dbReference type="InterPro" id="IPR023865">
    <property type="entry name" value="Aliphatic_acid_kinase_CS"/>
</dbReference>
<feature type="site" description="Transition state stabilizer" evidence="9">
    <location>
        <position position="179"/>
    </location>
</feature>
<evidence type="ECO:0000256" key="4">
    <source>
        <dbReference type="ARBA" id="ARBA00022723"/>
    </source>
</evidence>
<dbReference type="UniPathway" id="UPA00340">
    <property type="reaction ID" value="UER00458"/>
</dbReference>
<evidence type="ECO:0000256" key="8">
    <source>
        <dbReference type="ARBA" id="ARBA00022842"/>
    </source>
</evidence>
<dbReference type="RefSeq" id="WP_094356331.1">
    <property type="nucleotide sequence ID" value="NZ_NMVK01000007.1"/>
</dbReference>
<dbReference type="GO" id="GO:0006083">
    <property type="term" value="P:acetate metabolic process"/>
    <property type="evidence" value="ECO:0007669"/>
    <property type="project" value="TreeGrafter"/>
</dbReference>
<protein>
    <recommendedName>
        <fullName evidence="9">Acetate kinase</fullName>
        <ecNumber evidence="9">2.7.2.1</ecNumber>
    </recommendedName>
    <alternativeName>
        <fullName evidence="9">Acetokinase</fullName>
    </alternativeName>
</protein>
<evidence type="ECO:0000256" key="5">
    <source>
        <dbReference type="ARBA" id="ARBA00022741"/>
    </source>
</evidence>
<comment type="cofactor">
    <cofactor evidence="9">
        <name>Mg(2+)</name>
        <dbReference type="ChEBI" id="CHEBI:18420"/>
    </cofactor>
    <cofactor evidence="9">
        <name>Mn(2+)</name>
        <dbReference type="ChEBI" id="CHEBI:29035"/>
    </cofactor>
    <text evidence="9">Mg(2+). Can also accept Mn(2+).</text>
</comment>
<keyword evidence="6 9" id="KW-0418">Kinase</keyword>
<dbReference type="SUPFAM" id="SSF53067">
    <property type="entry name" value="Actin-like ATPase domain"/>
    <property type="match status" value="2"/>
</dbReference>
<feature type="binding site" evidence="9">
    <location>
        <begin position="282"/>
        <end position="284"/>
    </location>
    <ligand>
        <name>ATP</name>
        <dbReference type="ChEBI" id="CHEBI:30616"/>
    </ligand>
</feature>
<comment type="pathway">
    <text evidence="9">Metabolic intermediate biosynthesis; acetyl-CoA biosynthesis; acetyl-CoA from acetate: step 1/2.</text>
</comment>
<evidence type="ECO:0000256" key="6">
    <source>
        <dbReference type="ARBA" id="ARBA00022777"/>
    </source>
</evidence>
<dbReference type="GO" id="GO:0006085">
    <property type="term" value="P:acetyl-CoA biosynthetic process"/>
    <property type="evidence" value="ECO:0007669"/>
    <property type="project" value="UniProtKB-UniRule"/>
</dbReference>
<evidence type="ECO:0000313" key="12">
    <source>
        <dbReference type="Proteomes" id="UP000215896"/>
    </source>
</evidence>
<dbReference type="GO" id="GO:0005829">
    <property type="term" value="C:cytosol"/>
    <property type="evidence" value="ECO:0007669"/>
    <property type="project" value="TreeGrafter"/>
</dbReference>
<organism evidence="11 12">
    <name type="scientific">Enemella evansiae</name>
    <dbReference type="NCBI Taxonomy" id="2016499"/>
    <lineage>
        <taxon>Bacteria</taxon>
        <taxon>Bacillati</taxon>
        <taxon>Actinomycetota</taxon>
        <taxon>Actinomycetes</taxon>
        <taxon>Propionibacteriales</taxon>
        <taxon>Propionibacteriaceae</taxon>
        <taxon>Enemella</taxon>
    </lineage>
</organism>
<evidence type="ECO:0000256" key="9">
    <source>
        <dbReference type="HAMAP-Rule" id="MF_00020"/>
    </source>
</evidence>
<name>A0A255GLP9_9ACTN</name>
<sequence>MSATVLVLNSGSSSVKFALYDPEREQELLSGIAERVGTPRASATIRLPDGERELTDLGDGDHQAVLSRVLSGLGDWLDEQGHHIAAVGHRLVHGGERFHSSVVLDEETLAAVRDCIPLAPLHNPANIAGVEAAQQVLPEVPQVGVFDTAFHQTMPAHAYRYAVPPEWYSDLGVRRYGFHGTSHRYVSQRAAEFLDRPLAELRMITAHLGNGCSLTAIRDGVSVDTSMGLTPLEGVVMGTRSGDVDPGVPGYVQDRTGAELEQITLDLNKRSGLLGLSGVSNDMREIRAAADDGDPDARLALEVFGYRLAKYIAALAVATEGVDVLVFTGGIGENDTQIRAEVLQRLGFLGLRLDSGANDALRGEPGVITTEDSPVTALVIPTDEELVIARDAHQLTTEADR</sequence>
<dbReference type="GO" id="GO:0008776">
    <property type="term" value="F:acetate kinase activity"/>
    <property type="evidence" value="ECO:0007669"/>
    <property type="project" value="UniProtKB-UniRule"/>
</dbReference>
<comment type="function">
    <text evidence="9">Catalyzes the formation of acetyl phosphate from acetate and ATP. Can also catalyze the reverse reaction.</text>
</comment>
<feature type="binding site" evidence="9">
    <location>
        <position position="90"/>
    </location>
    <ligand>
        <name>substrate</name>
    </ligand>
</feature>
<keyword evidence="4 9" id="KW-0479">Metal-binding</keyword>
<dbReference type="GO" id="GO:0000287">
    <property type="term" value="F:magnesium ion binding"/>
    <property type="evidence" value="ECO:0007669"/>
    <property type="project" value="UniProtKB-UniRule"/>
</dbReference>
<dbReference type="HAMAP" id="MF_00020">
    <property type="entry name" value="Acetate_kinase"/>
    <property type="match status" value="1"/>
</dbReference>
<dbReference type="Pfam" id="PF00871">
    <property type="entry name" value="Acetate_kinase"/>
    <property type="match status" value="1"/>
</dbReference>
<dbReference type="PRINTS" id="PR00471">
    <property type="entry name" value="ACETATEKNASE"/>
</dbReference>
<keyword evidence="5 9" id="KW-0547">Nucleotide-binding</keyword>
<feature type="binding site" evidence="9">
    <location>
        <position position="16"/>
    </location>
    <ligand>
        <name>ATP</name>
        <dbReference type="ChEBI" id="CHEBI:30616"/>
    </ligand>
</feature>
<keyword evidence="8 9" id="KW-0460">Magnesium</keyword>
<feature type="binding site" evidence="9">
    <location>
        <begin position="330"/>
        <end position="334"/>
    </location>
    <ligand>
        <name>ATP</name>
        <dbReference type="ChEBI" id="CHEBI:30616"/>
    </ligand>
</feature>